<name>A0A7S1KQD1_9EUKA</name>
<dbReference type="InterPro" id="IPR036598">
    <property type="entry name" value="GOLD_dom_sf"/>
</dbReference>
<dbReference type="InterPro" id="IPR015720">
    <property type="entry name" value="Emp24-like"/>
</dbReference>
<keyword evidence="6 9" id="KW-0472">Membrane</keyword>
<dbReference type="InterPro" id="IPR009038">
    <property type="entry name" value="GOLD_dom"/>
</dbReference>
<dbReference type="Pfam" id="PF01105">
    <property type="entry name" value="EMP24_GP25L"/>
    <property type="match status" value="1"/>
</dbReference>
<protein>
    <recommendedName>
        <fullName evidence="10">GOLD domain-containing protein</fullName>
    </recommendedName>
</protein>
<organism evidence="11">
    <name type="scientific">Percolomonas cosmopolitus</name>
    <dbReference type="NCBI Taxonomy" id="63605"/>
    <lineage>
        <taxon>Eukaryota</taxon>
        <taxon>Discoba</taxon>
        <taxon>Heterolobosea</taxon>
        <taxon>Tetramitia</taxon>
        <taxon>Eutetramitia</taxon>
        <taxon>Percolomonadidae</taxon>
        <taxon>Percolomonas</taxon>
    </lineage>
</organism>
<feature type="domain" description="GOLD" evidence="10">
    <location>
        <begin position="14"/>
        <end position="97"/>
    </location>
</feature>
<comment type="subcellular location">
    <subcellularLocation>
        <location evidence="7">Endomembrane system</location>
        <topology evidence="7">Single-pass membrane protein</topology>
    </subcellularLocation>
    <subcellularLocation>
        <location evidence="1 8">Membrane</location>
        <topology evidence="1 8">Single-pass type I membrane protein</topology>
    </subcellularLocation>
</comment>
<dbReference type="SMART" id="SM01190">
    <property type="entry name" value="EMP24_GP25L"/>
    <property type="match status" value="1"/>
</dbReference>
<evidence type="ECO:0000256" key="5">
    <source>
        <dbReference type="ARBA" id="ARBA00022989"/>
    </source>
</evidence>
<evidence type="ECO:0000256" key="8">
    <source>
        <dbReference type="RuleBase" id="RU003827"/>
    </source>
</evidence>
<evidence type="ECO:0000256" key="3">
    <source>
        <dbReference type="ARBA" id="ARBA00022692"/>
    </source>
</evidence>
<dbReference type="PANTHER" id="PTHR22811">
    <property type="entry name" value="TRANSMEMBRANE EMP24 DOMAIN-CONTAINING PROTEIN"/>
    <property type="match status" value="1"/>
</dbReference>
<gene>
    <name evidence="11" type="ORF">PCOS0759_LOCUS5199</name>
</gene>
<feature type="transmembrane region" description="Helical" evidence="9">
    <location>
        <begin position="153"/>
        <end position="175"/>
    </location>
</feature>
<dbReference type="PROSITE" id="PS50866">
    <property type="entry name" value="GOLD"/>
    <property type="match status" value="1"/>
</dbReference>
<sequence>MQHTLSIKIEPHREECFYEKIENQNVKVTVDFQVASGGFLDIDTKVLSPSNQILHHLSRQTEHKITFNANEVGFYKVCFSNQMSTMTPKIVSFEITVGELGDPDVAKLEHLDPIEQAVMKLSEGMATVQSEQRHLKTRERIHRDLTEHANEKMLWWGFFELLVMLCMGIFQVFYLRKFLESKGRV</sequence>
<keyword evidence="5 9" id="KW-1133">Transmembrane helix</keyword>
<dbReference type="GO" id="GO:0012505">
    <property type="term" value="C:endomembrane system"/>
    <property type="evidence" value="ECO:0007669"/>
    <property type="project" value="UniProtKB-SubCell"/>
</dbReference>
<evidence type="ECO:0000256" key="7">
    <source>
        <dbReference type="ARBA" id="ARBA00037847"/>
    </source>
</evidence>
<keyword evidence="3 8" id="KW-0812">Transmembrane</keyword>
<evidence type="ECO:0000256" key="9">
    <source>
        <dbReference type="SAM" id="Phobius"/>
    </source>
</evidence>
<evidence type="ECO:0000256" key="2">
    <source>
        <dbReference type="ARBA" id="ARBA00007104"/>
    </source>
</evidence>
<evidence type="ECO:0000256" key="1">
    <source>
        <dbReference type="ARBA" id="ARBA00004479"/>
    </source>
</evidence>
<evidence type="ECO:0000256" key="6">
    <source>
        <dbReference type="ARBA" id="ARBA00023136"/>
    </source>
</evidence>
<keyword evidence="4" id="KW-0732">Signal</keyword>
<evidence type="ECO:0000313" key="11">
    <source>
        <dbReference type="EMBL" id="CAD9081959.1"/>
    </source>
</evidence>
<proteinExistence type="inferred from homology"/>
<dbReference type="AlphaFoldDB" id="A0A7S1KQD1"/>
<reference evidence="11" key="1">
    <citation type="submission" date="2021-01" db="EMBL/GenBank/DDBJ databases">
        <authorList>
            <person name="Corre E."/>
            <person name="Pelletier E."/>
            <person name="Niang G."/>
            <person name="Scheremetjew M."/>
            <person name="Finn R."/>
            <person name="Kale V."/>
            <person name="Holt S."/>
            <person name="Cochrane G."/>
            <person name="Meng A."/>
            <person name="Brown T."/>
            <person name="Cohen L."/>
        </authorList>
    </citation>
    <scope>NUCLEOTIDE SEQUENCE</scope>
    <source>
        <strain evidence="11">WS</strain>
    </source>
</reference>
<dbReference type="EMBL" id="HBGD01006262">
    <property type="protein sequence ID" value="CAD9081959.1"/>
    <property type="molecule type" value="Transcribed_RNA"/>
</dbReference>
<comment type="similarity">
    <text evidence="2 8">Belongs to the EMP24/GP25L family.</text>
</comment>
<dbReference type="GO" id="GO:0016020">
    <property type="term" value="C:membrane"/>
    <property type="evidence" value="ECO:0007669"/>
    <property type="project" value="UniProtKB-SubCell"/>
</dbReference>
<accession>A0A7S1KQD1</accession>
<evidence type="ECO:0000259" key="10">
    <source>
        <dbReference type="PROSITE" id="PS50866"/>
    </source>
</evidence>
<evidence type="ECO:0000256" key="4">
    <source>
        <dbReference type="ARBA" id="ARBA00022729"/>
    </source>
</evidence>
<dbReference type="SUPFAM" id="SSF101576">
    <property type="entry name" value="Supernatant protein factor (SPF), C-terminal domain"/>
    <property type="match status" value="1"/>
</dbReference>